<reference evidence="13" key="2">
    <citation type="submission" date="2025-09" db="UniProtKB">
        <authorList>
            <consortium name="Ensembl"/>
        </authorList>
    </citation>
    <scope>IDENTIFICATION</scope>
</reference>
<evidence type="ECO:0000256" key="11">
    <source>
        <dbReference type="ARBA" id="ARBA00023279"/>
    </source>
</evidence>
<dbReference type="Proteomes" id="UP000694382">
    <property type="component" value="Unassembled WGS sequence"/>
</dbReference>
<dbReference type="GO" id="GO:0005886">
    <property type="term" value="C:plasma membrane"/>
    <property type="evidence" value="ECO:0007669"/>
    <property type="project" value="UniProtKB-SubCell"/>
</dbReference>
<protein>
    <submittedName>
        <fullName evidence="13">Uncharacterized protein</fullName>
    </submittedName>
</protein>
<dbReference type="InterPro" id="IPR048290">
    <property type="entry name" value="ZP_chr"/>
</dbReference>
<dbReference type="PRINTS" id="PR00023">
    <property type="entry name" value="ZPELLUCIDA"/>
</dbReference>
<keyword evidence="7" id="KW-1133">Transmembrane helix</keyword>
<dbReference type="AlphaFoldDB" id="A0A8C3NEH3"/>
<dbReference type="PANTHER" id="PTHR23343">
    <property type="entry name" value="ZONA PELLUCIDA SPERM-BINDING PROTEIN"/>
    <property type="match status" value="1"/>
</dbReference>
<dbReference type="Gene3D" id="2.60.40.3210">
    <property type="entry name" value="Zona pellucida, ZP-N domain"/>
    <property type="match status" value="1"/>
</dbReference>
<organism evidence="13 14">
    <name type="scientific">Geospiza parvula</name>
    <name type="common">Small tree-finch</name>
    <name type="synonym">Camarhynchus parvulus</name>
    <dbReference type="NCBI Taxonomy" id="87175"/>
    <lineage>
        <taxon>Eukaryota</taxon>
        <taxon>Metazoa</taxon>
        <taxon>Chordata</taxon>
        <taxon>Craniata</taxon>
        <taxon>Vertebrata</taxon>
        <taxon>Euteleostomi</taxon>
        <taxon>Archelosauria</taxon>
        <taxon>Archosauria</taxon>
        <taxon>Dinosauria</taxon>
        <taxon>Saurischia</taxon>
        <taxon>Theropoda</taxon>
        <taxon>Coelurosauria</taxon>
        <taxon>Aves</taxon>
        <taxon>Neognathae</taxon>
        <taxon>Neoaves</taxon>
        <taxon>Telluraves</taxon>
        <taxon>Australaves</taxon>
        <taxon>Passeriformes</taxon>
        <taxon>Thraupidae</taxon>
        <taxon>Camarhynchus</taxon>
    </lineage>
</organism>
<dbReference type="PROSITE" id="PS51034">
    <property type="entry name" value="ZP_2"/>
    <property type="match status" value="1"/>
</dbReference>
<dbReference type="Pfam" id="PF00100">
    <property type="entry name" value="Zona_pellucida"/>
    <property type="match status" value="1"/>
</dbReference>
<dbReference type="Pfam" id="PF23344">
    <property type="entry name" value="ZP-N"/>
    <property type="match status" value="1"/>
</dbReference>
<evidence type="ECO:0000256" key="9">
    <source>
        <dbReference type="ARBA" id="ARBA00023157"/>
    </source>
</evidence>
<evidence type="ECO:0000256" key="4">
    <source>
        <dbReference type="ARBA" id="ARBA00022530"/>
    </source>
</evidence>
<evidence type="ECO:0000256" key="6">
    <source>
        <dbReference type="ARBA" id="ARBA00022692"/>
    </source>
</evidence>
<dbReference type="GO" id="GO:0007339">
    <property type="term" value="P:binding of sperm to zona pellucida"/>
    <property type="evidence" value="ECO:0007669"/>
    <property type="project" value="TreeGrafter"/>
</dbReference>
<evidence type="ECO:0000256" key="2">
    <source>
        <dbReference type="ARBA" id="ARBA00022475"/>
    </source>
</evidence>
<comment type="subcellular location">
    <subcellularLocation>
        <location evidence="1">Cell membrane</location>
        <topology evidence="1">Single-pass type I membrane protein</topology>
    </subcellularLocation>
    <subcellularLocation>
        <location evidence="12">Zona pellucida</location>
    </subcellularLocation>
</comment>
<dbReference type="InterPro" id="IPR001507">
    <property type="entry name" value="ZP_dom"/>
</dbReference>
<keyword evidence="4" id="KW-0272">Extracellular matrix</keyword>
<keyword evidence="3" id="KW-0964">Secreted</keyword>
<evidence type="ECO:0000256" key="10">
    <source>
        <dbReference type="ARBA" id="ARBA00023180"/>
    </source>
</evidence>
<dbReference type="Gene3D" id="2.60.40.4100">
    <property type="entry name" value="Zona pellucida, ZP-C domain"/>
    <property type="match status" value="1"/>
</dbReference>
<name>A0A8C3NEH3_GEOPR</name>
<evidence type="ECO:0000256" key="8">
    <source>
        <dbReference type="ARBA" id="ARBA00023136"/>
    </source>
</evidence>
<keyword evidence="9" id="KW-1015">Disulfide bond</keyword>
<sequence>MVALPYNLDSVRLASGQAGCEPRHVSEAFVMFRFPVTHCGTTVQVIEDMLVYENQLISTIDVQGSPRGSVTRDSVYMGLMEDLGVAVPPTATPLAMLGPLGLQLRIATDESYSSYHAVGDFPLVRVLRDPIYVEVRLLQKTDPNLVLVLHHCWASPGSHATSQPQWPILVEGCPFQGDNYRTRLIPMGPASPELPFPSHYQRFVISTFAFVEPPGMAVLQGEVRGIPLNPHVGNLSSQHPQTHPSTELTFSCPQSFPVGKLTLLLGGSSRLGDAFLGVSSGSGTLCGDPQVRLAFLWLPGVHLLQRLRVPPGPAGALPALLPAGSALT</sequence>
<dbReference type="InterPro" id="IPR055355">
    <property type="entry name" value="ZP-C"/>
</dbReference>
<evidence type="ECO:0000313" key="13">
    <source>
        <dbReference type="Ensembl" id="ENSCPVP00000019835.1"/>
    </source>
</evidence>
<dbReference type="GO" id="GO:0032190">
    <property type="term" value="F:acrosin binding"/>
    <property type="evidence" value="ECO:0007669"/>
    <property type="project" value="TreeGrafter"/>
</dbReference>
<dbReference type="SMART" id="SM00241">
    <property type="entry name" value="ZP"/>
    <property type="match status" value="1"/>
</dbReference>
<keyword evidence="2" id="KW-1003">Cell membrane</keyword>
<dbReference type="InterPro" id="IPR055356">
    <property type="entry name" value="ZP-N"/>
</dbReference>
<evidence type="ECO:0000313" key="14">
    <source>
        <dbReference type="Proteomes" id="UP000694382"/>
    </source>
</evidence>
<dbReference type="GO" id="GO:0035805">
    <property type="term" value="C:egg coat"/>
    <property type="evidence" value="ECO:0007669"/>
    <property type="project" value="UniProtKB-SubCell"/>
</dbReference>
<dbReference type="Ensembl" id="ENSCPVT00000020721.2">
    <property type="protein sequence ID" value="ENSCPVP00000019835.1"/>
    <property type="gene ID" value="ENSCPVG00000014425.2"/>
</dbReference>
<proteinExistence type="predicted"/>
<evidence type="ECO:0000256" key="3">
    <source>
        <dbReference type="ARBA" id="ARBA00022525"/>
    </source>
</evidence>
<dbReference type="InterPro" id="IPR042235">
    <property type="entry name" value="ZP-C_dom"/>
</dbReference>
<dbReference type="PANTHER" id="PTHR23343:SF41">
    <property type="entry name" value="ZONA PELLUCIDA SPERM-BINDING PROTEIN 1"/>
    <property type="match status" value="1"/>
</dbReference>
<keyword evidence="11" id="KW-0278">Fertilization</keyword>
<evidence type="ECO:0000256" key="7">
    <source>
        <dbReference type="ARBA" id="ARBA00022989"/>
    </source>
</evidence>
<evidence type="ECO:0000256" key="1">
    <source>
        <dbReference type="ARBA" id="ARBA00004251"/>
    </source>
</evidence>
<keyword evidence="14" id="KW-1185">Reference proteome</keyword>
<keyword evidence="10" id="KW-0325">Glycoprotein</keyword>
<dbReference type="InterPro" id="IPR051148">
    <property type="entry name" value="Zona_Pellucida_Domain_gp"/>
</dbReference>
<dbReference type="GO" id="GO:0035804">
    <property type="term" value="F:structural constituent of egg coat"/>
    <property type="evidence" value="ECO:0007669"/>
    <property type="project" value="TreeGrafter"/>
</dbReference>
<keyword evidence="5" id="KW-0165">Cleavage on pair of basic residues</keyword>
<keyword evidence="8" id="KW-0472">Membrane</keyword>
<keyword evidence="6" id="KW-0812">Transmembrane</keyword>
<reference evidence="13" key="1">
    <citation type="submission" date="2025-08" db="UniProtKB">
        <authorList>
            <consortium name="Ensembl"/>
        </authorList>
    </citation>
    <scope>IDENTIFICATION</scope>
</reference>
<dbReference type="GO" id="GO:0060468">
    <property type="term" value="P:prevention of polyspermy"/>
    <property type="evidence" value="ECO:0007669"/>
    <property type="project" value="TreeGrafter"/>
</dbReference>
<evidence type="ECO:0000256" key="5">
    <source>
        <dbReference type="ARBA" id="ARBA00022685"/>
    </source>
</evidence>
<accession>A0A8C3NEH3</accession>
<evidence type="ECO:0000256" key="12">
    <source>
        <dbReference type="ARBA" id="ARBA00024183"/>
    </source>
</evidence>